<dbReference type="PANTHER" id="PTHR43649:SF33">
    <property type="entry name" value="POLYGALACTURONAN_RHAMNOGALACTURONAN-BINDING PROTEIN YTCQ"/>
    <property type="match status" value="1"/>
</dbReference>
<evidence type="ECO:0000256" key="5">
    <source>
        <dbReference type="ARBA" id="ARBA00023288"/>
    </source>
</evidence>
<keyword evidence="4" id="KW-0564">Palmitate</keyword>
<feature type="chain" id="PRO_5047068666" evidence="6">
    <location>
        <begin position="20"/>
        <end position="484"/>
    </location>
</feature>
<dbReference type="SUPFAM" id="SSF53850">
    <property type="entry name" value="Periplasmic binding protein-like II"/>
    <property type="match status" value="1"/>
</dbReference>
<accession>A0ABW1UN80</accession>
<evidence type="ECO:0000313" key="7">
    <source>
        <dbReference type="EMBL" id="MFC6315437.1"/>
    </source>
</evidence>
<dbReference type="Gene3D" id="3.40.190.10">
    <property type="entry name" value="Periplasmic binding protein-like II"/>
    <property type="match status" value="2"/>
</dbReference>
<keyword evidence="5" id="KW-0449">Lipoprotein</keyword>
<evidence type="ECO:0000256" key="4">
    <source>
        <dbReference type="ARBA" id="ARBA00023139"/>
    </source>
</evidence>
<name>A0ABW1UN80_9LACO</name>
<dbReference type="PROSITE" id="PS51257">
    <property type="entry name" value="PROKAR_LIPOPROTEIN"/>
    <property type="match status" value="1"/>
</dbReference>
<evidence type="ECO:0000256" key="3">
    <source>
        <dbReference type="ARBA" id="ARBA00023136"/>
    </source>
</evidence>
<proteinExistence type="predicted"/>
<gene>
    <name evidence="7" type="ORF">ACFQHW_07670</name>
</gene>
<evidence type="ECO:0000313" key="8">
    <source>
        <dbReference type="Proteomes" id="UP001596310"/>
    </source>
</evidence>
<evidence type="ECO:0000256" key="6">
    <source>
        <dbReference type="SAM" id="SignalP"/>
    </source>
</evidence>
<keyword evidence="3" id="KW-0472">Membrane</keyword>
<evidence type="ECO:0000256" key="2">
    <source>
        <dbReference type="ARBA" id="ARBA00022729"/>
    </source>
</evidence>
<comment type="caution">
    <text evidence="7">The sequence shown here is derived from an EMBL/GenBank/DDBJ whole genome shotgun (WGS) entry which is preliminary data.</text>
</comment>
<protein>
    <submittedName>
        <fullName evidence="7">Extracellular solute-binding protein</fullName>
    </submittedName>
</protein>
<sequence length="484" mass="54288">MKKTLVTLFALGSLFFAGGCSKKAATDDTSSKNGTVELKIAYKDDNASNKNATKYYKKLSQILKKQGVNVSFKVVDLPSEGYADKLNLQISGGDIPDLIYFQGGDSAFAEQGILEDLRPYIKKSKYVKNIMTDINKARIENYPYLLWIKPATASVPVVKESELTQVDGYEDLVKSPTVENYQKLLTQLIGKKDGKGNQVKFGITTSGTTQELDSIFDMAFGNNKTWIKNNGKYMYKRVSKNEKNKLSFYKQLFDDGILDNEFLTKKWDTKEQAFYDGASGSILGTSGKVIDLYENKVNQLSNDKLVVLPAASGDYQGFGATDLSKETRGMAISSQSKHKDLAFKVLDYLGSPEGQLLDRFGFEGEQYTISGDELTLTDKAADWYARFWEPRKIDIPYELKKPVLSKVAESSYDEVEEYYTPDNAFIMPDELITKWDATENLYLEFAADVITGKKSIDKFDDFVKDWNSAGGKEVTAYANKTIKE</sequence>
<dbReference type="Pfam" id="PF01547">
    <property type="entry name" value="SBP_bac_1"/>
    <property type="match status" value="1"/>
</dbReference>
<organism evidence="7 8">
    <name type="scientific">Lapidilactobacillus achengensis</name>
    <dbReference type="NCBI Taxonomy" id="2486000"/>
    <lineage>
        <taxon>Bacteria</taxon>
        <taxon>Bacillati</taxon>
        <taxon>Bacillota</taxon>
        <taxon>Bacilli</taxon>
        <taxon>Lactobacillales</taxon>
        <taxon>Lactobacillaceae</taxon>
        <taxon>Lapidilactobacillus</taxon>
    </lineage>
</organism>
<dbReference type="Proteomes" id="UP001596310">
    <property type="component" value="Unassembled WGS sequence"/>
</dbReference>
<dbReference type="InterPro" id="IPR006059">
    <property type="entry name" value="SBP"/>
</dbReference>
<dbReference type="InterPro" id="IPR050490">
    <property type="entry name" value="Bact_solute-bd_prot1"/>
</dbReference>
<reference evidence="8" key="1">
    <citation type="journal article" date="2019" name="Int. J. Syst. Evol. Microbiol.">
        <title>The Global Catalogue of Microorganisms (GCM) 10K type strain sequencing project: providing services to taxonomists for standard genome sequencing and annotation.</title>
        <authorList>
            <consortium name="The Broad Institute Genomics Platform"/>
            <consortium name="The Broad Institute Genome Sequencing Center for Infectious Disease"/>
            <person name="Wu L."/>
            <person name="Ma J."/>
        </authorList>
    </citation>
    <scope>NUCLEOTIDE SEQUENCE [LARGE SCALE GENOMIC DNA]</scope>
    <source>
        <strain evidence="8">CCM 8897</strain>
    </source>
</reference>
<evidence type="ECO:0000256" key="1">
    <source>
        <dbReference type="ARBA" id="ARBA00022475"/>
    </source>
</evidence>
<feature type="signal peptide" evidence="6">
    <location>
        <begin position="1"/>
        <end position="19"/>
    </location>
</feature>
<dbReference type="RefSeq" id="WP_125597784.1">
    <property type="nucleotide sequence ID" value="NZ_JBHSSM010000017.1"/>
</dbReference>
<keyword evidence="2 6" id="KW-0732">Signal</keyword>
<dbReference type="EMBL" id="JBHSSM010000017">
    <property type="protein sequence ID" value="MFC6315437.1"/>
    <property type="molecule type" value="Genomic_DNA"/>
</dbReference>
<keyword evidence="8" id="KW-1185">Reference proteome</keyword>
<dbReference type="PANTHER" id="PTHR43649">
    <property type="entry name" value="ARABINOSE-BINDING PROTEIN-RELATED"/>
    <property type="match status" value="1"/>
</dbReference>
<keyword evidence="1" id="KW-1003">Cell membrane</keyword>